<dbReference type="PANTHER" id="PTHR43084">
    <property type="entry name" value="PERSULFIDE DIOXYGENASE ETHE1"/>
    <property type="match status" value="1"/>
</dbReference>
<evidence type="ECO:0000256" key="8">
    <source>
        <dbReference type="ARBA" id="ARBA00023004"/>
    </source>
</evidence>
<keyword evidence="6" id="KW-0007">Acetylation</keyword>
<dbReference type="SMART" id="SM00849">
    <property type="entry name" value="Lactamase_B"/>
    <property type="match status" value="1"/>
</dbReference>
<dbReference type="FunFam" id="3.60.15.10:FF:000013">
    <property type="entry name" value="Persulfide dioxygenase ETHE1, mitochondrial"/>
    <property type="match status" value="1"/>
</dbReference>
<sequence length="267" mass="29940">MLFRQLFDPTSSTYTYLLADPETREAVLIDPVRDQVERDIELLSDLGLKLVYTLDTHVHADHVTSASILRRRLGSKTVLSAKASVACADVPVKQGDVIRFGRQALEVRETPGHTDGCVTYVTADRSMAFTGDALLIRSCGRTDFQQGDPRKLYRSVREQIFTLPPETRLYPAHDYKGRTVTTVAEELRLNPRLRSERTEEEFVKIMSELHLAKPKQMEIAVPANQQCGTPDRETMTGEPKPERAWAPVTRTATGTPEVPPEWVAAHG</sequence>
<dbReference type="InterPro" id="IPR051682">
    <property type="entry name" value="Mito_Persulfide_Diox"/>
</dbReference>
<keyword evidence="7" id="KW-0560">Oxidoreductase</keyword>
<dbReference type="GO" id="GO:0016787">
    <property type="term" value="F:hydrolase activity"/>
    <property type="evidence" value="ECO:0007669"/>
    <property type="project" value="UniProtKB-KW"/>
</dbReference>
<dbReference type="EMBL" id="CP012670">
    <property type="protein sequence ID" value="AUX24249.1"/>
    <property type="molecule type" value="Genomic_DNA"/>
</dbReference>
<dbReference type="Proteomes" id="UP000295781">
    <property type="component" value="Chromosome"/>
</dbReference>
<evidence type="ECO:0000256" key="4">
    <source>
        <dbReference type="ARBA" id="ARBA00022946"/>
    </source>
</evidence>
<comment type="similarity">
    <text evidence="2">Belongs to the metallo-beta-lactamase superfamily. Glyoxalase II family.</text>
</comment>
<evidence type="ECO:0000313" key="11">
    <source>
        <dbReference type="EMBL" id="AUX24249.1"/>
    </source>
</evidence>
<evidence type="ECO:0000256" key="7">
    <source>
        <dbReference type="ARBA" id="ARBA00023002"/>
    </source>
</evidence>
<dbReference type="PANTHER" id="PTHR43084:SF1">
    <property type="entry name" value="PERSULFIDE DIOXYGENASE ETHE1, MITOCHONDRIAL"/>
    <property type="match status" value="1"/>
</dbReference>
<feature type="region of interest" description="Disordered" evidence="9">
    <location>
        <begin position="226"/>
        <end position="267"/>
    </location>
</feature>
<evidence type="ECO:0000256" key="5">
    <source>
        <dbReference type="ARBA" id="ARBA00022964"/>
    </source>
</evidence>
<dbReference type="GO" id="GO:0070813">
    <property type="term" value="P:hydrogen sulfide metabolic process"/>
    <property type="evidence" value="ECO:0007669"/>
    <property type="project" value="TreeGrafter"/>
</dbReference>
<keyword evidence="3" id="KW-0479">Metal-binding</keyword>
<accession>A0A4P2Q4H0</accession>
<dbReference type="RefSeq" id="WP_129350009.1">
    <property type="nucleotide sequence ID" value="NZ_CP012670.1"/>
</dbReference>
<protein>
    <submittedName>
        <fullName evidence="11">Zn-dependent hydrolase</fullName>
    </submittedName>
</protein>
<evidence type="ECO:0000256" key="6">
    <source>
        <dbReference type="ARBA" id="ARBA00022990"/>
    </source>
</evidence>
<evidence type="ECO:0000259" key="10">
    <source>
        <dbReference type="SMART" id="SM00849"/>
    </source>
</evidence>
<evidence type="ECO:0000256" key="3">
    <source>
        <dbReference type="ARBA" id="ARBA00022723"/>
    </source>
</evidence>
<comment type="cofactor">
    <cofactor evidence="1">
        <name>Fe(2+)</name>
        <dbReference type="ChEBI" id="CHEBI:29033"/>
    </cofactor>
</comment>
<organism evidence="11 12">
    <name type="scientific">Sorangium cellulosum</name>
    <name type="common">Polyangium cellulosum</name>
    <dbReference type="NCBI Taxonomy" id="56"/>
    <lineage>
        <taxon>Bacteria</taxon>
        <taxon>Pseudomonadati</taxon>
        <taxon>Myxococcota</taxon>
        <taxon>Polyangia</taxon>
        <taxon>Polyangiales</taxon>
        <taxon>Polyangiaceae</taxon>
        <taxon>Sorangium</taxon>
    </lineage>
</organism>
<dbReference type="InterPro" id="IPR001279">
    <property type="entry name" value="Metallo-B-lactamas"/>
</dbReference>
<name>A0A4P2Q4H0_SORCE</name>
<keyword evidence="11" id="KW-0378">Hydrolase</keyword>
<evidence type="ECO:0000256" key="9">
    <source>
        <dbReference type="SAM" id="MobiDB-lite"/>
    </source>
</evidence>
<keyword evidence="8" id="KW-0408">Iron</keyword>
<dbReference type="InterPro" id="IPR036866">
    <property type="entry name" value="RibonucZ/Hydroxyglut_hydro"/>
</dbReference>
<dbReference type="AlphaFoldDB" id="A0A4P2Q4H0"/>
<dbReference type="GO" id="GO:0046872">
    <property type="term" value="F:metal ion binding"/>
    <property type="evidence" value="ECO:0007669"/>
    <property type="project" value="UniProtKB-KW"/>
</dbReference>
<evidence type="ECO:0000256" key="1">
    <source>
        <dbReference type="ARBA" id="ARBA00001954"/>
    </source>
</evidence>
<gene>
    <name evidence="11" type="ORF">SOCEGT47_047860</name>
</gene>
<dbReference type="GO" id="GO:0050313">
    <property type="term" value="F:sulfur dioxygenase activity"/>
    <property type="evidence" value="ECO:0007669"/>
    <property type="project" value="InterPro"/>
</dbReference>
<dbReference type="OrthoDB" id="9784009at2"/>
<dbReference type="InterPro" id="IPR044528">
    <property type="entry name" value="POD-like_MBL-fold"/>
</dbReference>
<feature type="compositionally biased region" description="Basic and acidic residues" evidence="9">
    <location>
        <begin position="230"/>
        <end position="243"/>
    </location>
</feature>
<feature type="domain" description="Metallo-beta-lactamase" evidence="10">
    <location>
        <begin position="12"/>
        <end position="173"/>
    </location>
</feature>
<dbReference type="Gene3D" id="3.60.15.10">
    <property type="entry name" value="Ribonuclease Z/Hydroxyacylglutathione hydrolase-like"/>
    <property type="match status" value="1"/>
</dbReference>
<dbReference type="CDD" id="cd07724">
    <property type="entry name" value="POD-like_MBL-fold"/>
    <property type="match status" value="1"/>
</dbReference>
<dbReference type="Pfam" id="PF00753">
    <property type="entry name" value="Lactamase_B"/>
    <property type="match status" value="1"/>
</dbReference>
<reference evidence="11 12" key="1">
    <citation type="submission" date="2015-09" db="EMBL/GenBank/DDBJ databases">
        <title>Sorangium comparison.</title>
        <authorList>
            <person name="Zaburannyi N."/>
            <person name="Bunk B."/>
            <person name="Overmann J."/>
            <person name="Mueller R."/>
        </authorList>
    </citation>
    <scope>NUCLEOTIDE SEQUENCE [LARGE SCALE GENOMIC DNA]</scope>
    <source>
        <strain evidence="11 12">So ceGT47</strain>
    </source>
</reference>
<evidence type="ECO:0000256" key="2">
    <source>
        <dbReference type="ARBA" id="ARBA00006759"/>
    </source>
</evidence>
<keyword evidence="5" id="KW-0223">Dioxygenase</keyword>
<evidence type="ECO:0000313" key="12">
    <source>
        <dbReference type="Proteomes" id="UP000295781"/>
    </source>
</evidence>
<dbReference type="GO" id="GO:0006749">
    <property type="term" value="P:glutathione metabolic process"/>
    <property type="evidence" value="ECO:0007669"/>
    <property type="project" value="InterPro"/>
</dbReference>
<proteinExistence type="inferred from homology"/>
<keyword evidence="4" id="KW-0809">Transit peptide</keyword>
<dbReference type="SUPFAM" id="SSF56281">
    <property type="entry name" value="Metallo-hydrolase/oxidoreductase"/>
    <property type="match status" value="1"/>
</dbReference>